<evidence type="ECO:0000313" key="5">
    <source>
        <dbReference type="Proteomes" id="UP001153069"/>
    </source>
</evidence>
<protein>
    <submittedName>
        <fullName evidence="4">Proline iminopeptidase</fullName>
    </submittedName>
</protein>
<keyword evidence="2" id="KW-0378">Hydrolase</keyword>
<evidence type="ECO:0000256" key="1">
    <source>
        <dbReference type="ARBA" id="ARBA00010088"/>
    </source>
</evidence>
<dbReference type="Gene3D" id="3.40.50.1820">
    <property type="entry name" value="alpha/beta hydrolase"/>
    <property type="match status" value="1"/>
</dbReference>
<dbReference type="InterPro" id="IPR029058">
    <property type="entry name" value="AB_hydrolase_fold"/>
</dbReference>
<name>A0A9N8EAT1_9STRA</name>
<dbReference type="GO" id="GO:0016020">
    <property type="term" value="C:membrane"/>
    <property type="evidence" value="ECO:0007669"/>
    <property type="project" value="TreeGrafter"/>
</dbReference>
<dbReference type="SUPFAM" id="SSF53474">
    <property type="entry name" value="alpha/beta-Hydrolases"/>
    <property type="match status" value="1"/>
</dbReference>
<dbReference type="PANTHER" id="PTHR43798:SF31">
    <property type="entry name" value="AB HYDROLASE SUPERFAMILY PROTEIN YCLE"/>
    <property type="match status" value="1"/>
</dbReference>
<accession>A0A9N8EAT1</accession>
<proteinExistence type="inferred from homology"/>
<evidence type="ECO:0000259" key="3">
    <source>
        <dbReference type="Pfam" id="PF00561"/>
    </source>
</evidence>
<dbReference type="OrthoDB" id="190201at2759"/>
<dbReference type="PRINTS" id="PR00793">
    <property type="entry name" value="PROAMNOPTASE"/>
</dbReference>
<evidence type="ECO:0000313" key="4">
    <source>
        <dbReference type="EMBL" id="CAB9516909.1"/>
    </source>
</evidence>
<dbReference type="InterPro" id="IPR000073">
    <property type="entry name" value="AB_hydrolase_1"/>
</dbReference>
<gene>
    <name evidence="4" type="ORF">SEMRO_815_G206440.1</name>
</gene>
<dbReference type="PANTHER" id="PTHR43798">
    <property type="entry name" value="MONOACYLGLYCEROL LIPASE"/>
    <property type="match status" value="1"/>
</dbReference>
<dbReference type="Pfam" id="PF00561">
    <property type="entry name" value="Abhydrolase_1"/>
    <property type="match status" value="1"/>
</dbReference>
<feature type="domain" description="AB hydrolase-1" evidence="3">
    <location>
        <begin position="80"/>
        <end position="351"/>
    </location>
</feature>
<dbReference type="EMBL" id="CAICTM010000814">
    <property type="protein sequence ID" value="CAB9516909.1"/>
    <property type="molecule type" value="Genomic_DNA"/>
</dbReference>
<dbReference type="Proteomes" id="UP001153069">
    <property type="component" value="Unassembled WGS sequence"/>
</dbReference>
<comment type="similarity">
    <text evidence="1">Belongs to the peptidase S33 family.</text>
</comment>
<evidence type="ECO:0000256" key="2">
    <source>
        <dbReference type="ARBA" id="ARBA00022801"/>
    </source>
</evidence>
<dbReference type="InterPro" id="IPR050266">
    <property type="entry name" value="AB_hydrolase_sf"/>
</dbReference>
<keyword evidence="5" id="KW-1185">Reference proteome</keyword>
<dbReference type="AlphaFoldDB" id="A0A9N8EAT1"/>
<dbReference type="GO" id="GO:0008233">
    <property type="term" value="F:peptidase activity"/>
    <property type="evidence" value="ECO:0007669"/>
    <property type="project" value="InterPro"/>
</dbReference>
<sequence length="367" mass="41394">MYYALGIFAFTSLLYWCYRKFRQAPYKPGMVRDEAAKNDGFDDASLHDTNKTSKDNKWMMPNNVELFFFPPLNASSNHSPILAIHGGPAIAPSQPWKIASDSDLANLYLYHARGCGHSTRIHRKFPSPGMWPGIKIIEQDLGIGAQVGDVERVRRRLGVEKMDLVGHSFGGLLATLYAAEFPEHVRSLTLLVPAAVLELPSKDGDLFSMVKDKLKERGNQEHVQEFEDFMKVYMDFGSLPKETDETLALRQAGFAKHYYRAVDTSNEKEPVDPKLIGGFACYATFLSMGMEHNWIPDLKERFSGTTFPVSIVHGAKDFLPESTSRNYETLFSTKDQVEFYTVEDGDHDLFDFPEVGEIVKKTTGRAI</sequence>
<dbReference type="GO" id="GO:0006508">
    <property type="term" value="P:proteolysis"/>
    <property type="evidence" value="ECO:0007669"/>
    <property type="project" value="InterPro"/>
</dbReference>
<reference evidence="4" key="1">
    <citation type="submission" date="2020-06" db="EMBL/GenBank/DDBJ databases">
        <authorList>
            <consortium name="Plant Systems Biology data submission"/>
        </authorList>
    </citation>
    <scope>NUCLEOTIDE SEQUENCE</scope>
    <source>
        <strain evidence="4">D6</strain>
    </source>
</reference>
<comment type="caution">
    <text evidence="4">The sequence shown here is derived from an EMBL/GenBank/DDBJ whole genome shotgun (WGS) entry which is preliminary data.</text>
</comment>
<organism evidence="4 5">
    <name type="scientific">Seminavis robusta</name>
    <dbReference type="NCBI Taxonomy" id="568900"/>
    <lineage>
        <taxon>Eukaryota</taxon>
        <taxon>Sar</taxon>
        <taxon>Stramenopiles</taxon>
        <taxon>Ochrophyta</taxon>
        <taxon>Bacillariophyta</taxon>
        <taxon>Bacillariophyceae</taxon>
        <taxon>Bacillariophycidae</taxon>
        <taxon>Naviculales</taxon>
        <taxon>Naviculaceae</taxon>
        <taxon>Seminavis</taxon>
    </lineage>
</organism>
<dbReference type="InterPro" id="IPR002410">
    <property type="entry name" value="Peptidase_S33"/>
</dbReference>